<evidence type="ECO:0000256" key="1">
    <source>
        <dbReference type="SAM" id="MobiDB-lite"/>
    </source>
</evidence>
<dbReference type="EMBL" id="JAXCGZ010007783">
    <property type="protein sequence ID" value="KAK7078531.1"/>
    <property type="molecule type" value="Genomic_DNA"/>
</dbReference>
<sequence>MITKSRRYHYTTEETERKLAGLHLSGFVDGDAEDQESTPIIPCSSPGSPDDPSHALVLPQAQAFSIAHQEQNLRPNSAKPH</sequence>
<feature type="region of interest" description="Disordered" evidence="1">
    <location>
        <begin position="29"/>
        <end position="55"/>
    </location>
</feature>
<organism evidence="2 3">
    <name type="scientific">Halocaridina rubra</name>
    <name type="common">Hawaiian red shrimp</name>
    <dbReference type="NCBI Taxonomy" id="373956"/>
    <lineage>
        <taxon>Eukaryota</taxon>
        <taxon>Metazoa</taxon>
        <taxon>Ecdysozoa</taxon>
        <taxon>Arthropoda</taxon>
        <taxon>Crustacea</taxon>
        <taxon>Multicrustacea</taxon>
        <taxon>Malacostraca</taxon>
        <taxon>Eumalacostraca</taxon>
        <taxon>Eucarida</taxon>
        <taxon>Decapoda</taxon>
        <taxon>Pleocyemata</taxon>
        <taxon>Caridea</taxon>
        <taxon>Atyoidea</taxon>
        <taxon>Atyidae</taxon>
        <taxon>Halocaridina</taxon>
    </lineage>
</organism>
<gene>
    <name evidence="2" type="ORF">SK128_019764</name>
</gene>
<protein>
    <submittedName>
        <fullName evidence="2">Uncharacterized protein</fullName>
    </submittedName>
</protein>
<dbReference type="Proteomes" id="UP001381693">
    <property type="component" value="Unassembled WGS sequence"/>
</dbReference>
<evidence type="ECO:0000313" key="3">
    <source>
        <dbReference type="Proteomes" id="UP001381693"/>
    </source>
</evidence>
<reference evidence="2 3" key="1">
    <citation type="submission" date="2023-11" db="EMBL/GenBank/DDBJ databases">
        <title>Halocaridina rubra genome assembly.</title>
        <authorList>
            <person name="Smith C."/>
        </authorList>
    </citation>
    <scope>NUCLEOTIDE SEQUENCE [LARGE SCALE GENOMIC DNA]</scope>
    <source>
        <strain evidence="2">EP-1</strain>
        <tissue evidence="2">Whole</tissue>
    </source>
</reference>
<feature type="compositionally biased region" description="Low complexity" evidence="1">
    <location>
        <begin position="37"/>
        <end position="50"/>
    </location>
</feature>
<dbReference type="AlphaFoldDB" id="A0AAN9A2V6"/>
<name>A0AAN9A2V6_HALRR</name>
<evidence type="ECO:0000313" key="2">
    <source>
        <dbReference type="EMBL" id="KAK7078531.1"/>
    </source>
</evidence>
<comment type="caution">
    <text evidence="2">The sequence shown here is derived from an EMBL/GenBank/DDBJ whole genome shotgun (WGS) entry which is preliminary data.</text>
</comment>
<proteinExistence type="predicted"/>
<accession>A0AAN9A2V6</accession>
<keyword evidence="3" id="KW-1185">Reference proteome</keyword>